<dbReference type="Gene3D" id="3.40.50.1010">
    <property type="entry name" value="5'-nuclease"/>
    <property type="match status" value="1"/>
</dbReference>
<dbReference type="AlphaFoldDB" id="A0A160TQ79"/>
<reference evidence="5" key="1">
    <citation type="submission" date="2015-10" db="EMBL/GenBank/DDBJ databases">
        <authorList>
            <person name="Gilbert D.G."/>
        </authorList>
    </citation>
    <scope>NUCLEOTIDE SEQUENCE</scope>
</reference>
<dbReference type="GO" id="GO:0003887">
    <property type="term" value="F:DNA-directed DNA polymerase activity"/>
    <property type="evidence" value="ECO:0007669"/>
    <property type="project" value="UniProtKB-EC"/>
</dbReference>
<protein>
    <submittedName>
        <fullName evidence="5">DNA polymerase I</fullName>
        <ecNumber evidence="5">2.7.7.7</ecNumber>
    </submittedName>
</protein>
<dbReference type="SUPFAM" id="SSF88723">
    <property type="entry name" value="PIN domain-like"/>
    <property type="match status" value="1"/>
</dbReference>
<feature type="domain" description="5'-3' exonuclease" evidence="4">
    <location>
        <begin position="1"/>
        <end position="255"/>
    </location>
</feature>
<dbReference type="InterPro" id="IPR020045">
    <property type="entry name" value="DNA_polI_H3TH"/>
</dbReference>
<dbReference type="FunFam" id="1.10.150.20:FF:000003">
    <property type="entry name" value="DNA polymerase I"/>
    <property type="match status" value="1"/>
</dbReference>
<dbReference type="InterPro" id="IPR020046">
    <property type="entry name" value="5-3_exonucl_a-hlix_arch_N"/>
</dbReference>
<dbReference type="CDD" id="cd09898">
    <property type="entry name" value="H3TH_53EXO"/>
    <property type="match status" value="1"/>
</dbReference>
<sequence length="256" mass="28002">MRVLLIDGLNLIRRVYAGVPVADDPGSGHEAIVKSCVLSLQRALRLHSATHVVCVMDSRSPSWRLKAYPDYKKNRSPMPDELRDYLPKILDAFRNIGVRAAEVDGLEADDVIATIARRVAQAGGAVTVVSTDKSFCQLLEFGVQVYDHFADVEHDHNWVSERFGVEPGQLVDLFALAGDRSLGIAGVRSVGIHTAVKLLHDYGDLEGVLSAAAKIPGRLGNKINEGRNDARMARRLVALQSDAELGINLKDFRIEA</sequence>
<dbReference type="Pfam" id="PF02739">
    <property type="entry name" value="5_3_exonuc_N"/>
    <property type="match status" value="1"/>
</dbReference>
<dbReference type="SMART" id="SM00279">
    <property type="entry name" value="HhH2"/>
    <property type="match status" value="1"/>
</dbReference>
<keyword evidence="5" id="KW-0808">Transferase</keyword>
<dbReference type="GO" id="GO:0017108">
    <property type="term" value="F:5'-flap endonuclease activity"/>
    <property type="evidence" value="ECO:0007669"/>
    <property type="project" value="InterPro"/>
</dbReference>
<keyword evidence="1" id="KW-0540">Nuclease</keyword>
<evidence type="ECO:0000256" key="1">
    <source>
        <dbReference type="ARBA" id="ARBA00022722"/>
    </source>
</evidence>
<gene>
    <name evidence="5" type="ORF">MGWOODY_XGa382</name>
</gene>
<dbReference type="InterPro" id="IPR029060">
    <property type="entry name" value="PIN-like_dom_sf"/>
</dbReference>
<evidence type="ECO:0000256" key="3">
    <source>
        <dbReference type="ARBA" id="ARBA00023125"/>
    </source>
</evidence>
<dbReference type="GO" id="GO:0033567">
    <property type="term" value="P:DNA replication, Okazaki fragment processing"/>
    <property type="evidence" value="ECO:0007669"/>
    <property type="project" value="InterPro"/>
</dbReference>
<dbReference type="Pfam" id="PF01367">
    <property type="entry name" value="5_3_exonuc"/>
    <property type="match status" value="1"/>
</dbReference>
<dbReference type="GO" id="GO:0003677">
    <property type="term" value="F:DNA binding"/>
    <property type="evidence" value="ECO:0007669"/>
    <property type="project" value="UniProtKB-KW"/>
</dbReference>
<dbReference type="Gene3D" id="1.10.150.20">
    <property type="entry name" value="5' to 3' exonuclease, C-terminal subdomain"/>
    <property type="match status" value="1"/>
</dbReference>
<dbReference type="SUPFAM" id="SSF47807">
    <property type="entry name" value="5' to 3' exonuclease, C-terminal subdomain"/>
    <property type="match status" value="1"/>
</dbReference>
<name>A0A160TQ79_9ZZZZ</name>
<dbReference type="InterPro" id="IPR038969">
    <property type="entry name" value="FEN"/>
</dbReference>
<evidence type="ECO:0000259" key="4">
    <source>
        <dbReference type="SMART" id="SM00475"/>
    </source>
</evidence>
<keyword evidence="3" id="KW-0238">DNA-binding</keyword>
<dbReference type="PANTHER" id="PTHR42646">
    <property type="entry name" value="FLAP ENDONUCLEASE XNI"/>
    <property type="match status" value="1"/>
</dbReference>
<proteinExistence type="predicted"/>
<dbReference type="InterPro" id="IPR008918">
    <property type="entry name" value="HhH2"/>
</dbReference>
<dbReference type="SMART" id="SM00475">
    <property type="entry name" value="53EXOc"/>
    <property type="match status" value="1"/>
</dbReference>
<evidence type="ECO:0000313" key="5">
    <source>
        <dbReference type="EMBL" id="CUS49796.1"/>
    </source>
</evidence>
<organism evidence="5">
    <name type="scientific">hydrothermal vent metagenome</name>
    <dbReference type="NCBI Taxonomy" id="652676"/>
    <lineage>
        <taxon>unclassified sequences</taxon>
        <taxon>metagenomes</taxon>
        <taxon>ecological metagenomes</taxon>
    </lineage>
</organism>
<dbReference type="InterPro" id="IPR036279">
    <property type="entry name" value="5-3_exonuclease_C_sf"/>
</dbReference>
<keyword evidence="2" id="KW-0378">Hydrolase</keyword>
<dbReference type="EMBL" id="CZRL01000007">
    <property type="protein sequence ID" value="CUS49796.1"/>
    <property type="molecule type" value="Genomic_DNA"/>
</dbReference>
<dbReference type="EC" id="2.7.7.7" evidence="5"/>
<dbReference type="GO" id="GO:0008409">
    <property type="term" value="F:5'-3' exonuclease activity"/>
    <property type="evidence" value="ECO:0007669"/>
    <property type="project" value="InterPro"/>
</dbReference>
<dbReference type="InterPro" id="IPR002421">
    <property type="entry name" value="5-3_exonuclease"/>
</dbReference>
<dbReference type="CDD" id="cd09859">
    <property type="entry name" value="PIN_53EXO"/>
    <property type="match status" value="1"/>
</dbReference>
<keyword evidence="5" id="KW-0548">Nucleotidyltransferase</keyword>
<dbReference type="PANTHER" id="PTHR42646:SF2">
    <property type="entry name" value="5'-3' EXONUCLEASE FAMILY PROTEIN"/>
    <property type="match status" value="1"/>
</dbReference>
<evidence type="ECO:0000256" key="2">
    <source>
        <dbReference type="ARBA" id="ARBA00022801"/>
    </source>
</evidence>
<accession>A0A160TQ79</accession>